<dbReference type="AlphaFoldDB" id="A0A645F0B6"/>
<sequence length="51" mass="5534">MLIPLALKGVAYKPIGASALLRRNLFIYGLGGVLIPFVGIKLIDMLISVFF</sequence>
<comment type="caution">
    <text evidence="2">The sequence shown here is derived from an EMBL/GenBank/DDBJ whole genome shotgun (WGS) entry which is preliminary data.</text>
</comment>
<dbReference type="PANTHER" id="PTHR43743">
    <property type="entry name" value="POTASSIUM-TRANSPORTING ATPASE ATP-BINDING SUBUNIT"/>
    <property type="match status" value="1"/>
</dbReference>
<protein>
    <submittedName>
        <fullName evidence="2">Potassium-transporting ATPase ATP-binding subunit</fullName>
    </submittedName>
</protein>
<name>A0A645F0B6_9ZZZZ</name>
<keyword evidence="2" id="KW-0547">Nucleotide-binding</keyword>
<keyword evidence="1" id="KW-1133">Transmembrane helix</keyword>
<keyword evidence="2" id="KW-0067">ATP-binding</keyword>
<dbReference type="GO" id="GO:0008556">
    <property type="term" value="F:P-type potassium transmembrane transporter activity"/>
    <property type="evidence" value="ECO:0007669"/>
    <property type="project" value="InterPro"/>
</dbReference>
<keyword evidence="1" id="KW-0472">Membrane</keyword>
<accession>A0A645F0B6</accession>
<organism evidence="2">
    <name type="scientific">bioreactor metagenome</name>
    <dbReference type="NCBI Taxonomy" id="1076179"/>
    <lineage>
        <taxon>unclassified sequences</taxon>
        <taxon>metagenomes</taxon>
        <taxon>ecological metagenomes</taxon>
    </lineage>
</organism>
<dbReference type="GO" id="GO:0005524">
    <property type="term" value="F:ATP binding"/>
    <property type="evidence" value="ECO:0007669"/>
    <property type="project" value="UniProtKB-KW"/>
</dbReference>
<evidence type="ECO:0000313" key="2">
    <source>
        <dbReference type="EMBL" id="MPN07721.1"/>
    </source>
</evidence>
<dbReference type="EMBL" id="VSSQ01053728">
    <property type="protein sequence ID" value="MPN07721.1"/>
    <property type="molecule type" value="Genomic_DNA"/>
</dbReference>
<evidence type="ECO:0000256" key="1">
    <source>
        <dbReference type="SAM" id="Phobius"/>
    </source>
</evidence>
<proteinExistence type="predicted"/>
<reference evidence="2" key="1">
    <citation type="submission" date="2019-08" db="EMBL/GenBank/DDBJ databases">
        <authorList>
            <person name="Kucharzyk K."/>
            <person name="Murdoch R.W."/>
            <person name="Higgins S."/>
            <person name="Loffler F."/>
        </authorList>
    </citation>
    <scope>NUCLEOTIDE SEQUENCE</scope>
</reference>
<feature type="transmembrane region" description="Helical" evidence="1">
    <location>
        <begin position="25"/>
        <end position="50"/>
    </location>
</feature>
<keyword evidence="1" id="KW-0812">Transmembrane</keyword>
<dbReference type="PANTHER" id="PTHR43743:SF1">
    <property type="entry name" value="POTASSIUM-TRANSPORTING ATPASE ATP-BINDING SUBUNIT"/>
    <property type="match status" value="1"/>
</dbReference>
<dbReference type="InterPro" id="IPR006391">
    <property type="entry name" value="P-type_ATPase_bsu_IA"/>
</dbReference>
<gene>
    <name evidence="2" type="primary">kdpB_22</name>
    <name evidence="2" type="ORF">SDC9_154992</name>
</gene>
<dbReference type="GO" id="GO:0016020">
    <property type="term" value="C:membrane"/>
    <property type="evidence" value="ECO:0007669"/>
    <property type="project" value="InterPro"/>
</dbReference>